<feature type="compositionally biased region" description="Basic and acidic residues" evidence="1">
    <location>
        <begin position="96"/>
        <end position="127"/>
    </location>
</feature>
<dbReference type="AlphaFoldDB" id="A0AAD6VAD2"/>
<dbReference type="PANTHER" id="PTHR43792">
    <property type="entry name" value="GNAT FAMILY, PUTATIVE (AFU_ORTHOLOGUE AFUA_3G00765)-RELATED-RELATED"/>
    <property type="match status" value="1"/>
</dbReference>
<dbReference type="GO" id="GO:0016747">
    <property type="term" value="F:acyltransferase activity, transferring groups other than amino-acyl groups"/>
    <property type="evidence" value="ECO:0007669"/>
    <property type="project" value="InterPro"/>
</dbReference>
<feature type="domain" description="N-acetyltransferase" evidence="2">
    <location>
        <begin position="248"/>
        <end position="297"/>
    </location>
</feature>
<dbReference type="SUPFAM" id="SSF55729">
    <property type="entry name" value="Acyl-CoA N-acyltransferases (Nat)"/>
    <property type="match status" value="1"/>
</dbReference>
<dbReference type="InterPro" id="IPR051531">
    <property type="entry name" value="N-acetyltransferase"/>
</dbReference>
<protein>
    <recommendedName>
        <fullName evidence="2">N-acetyltransferase domain-containing protein</fullName>
    </recommendedName>
</protein>
<feature type="region of interest" description="Disordered" evidence="1">
    <location>
        <begin position="96"/>
        <end position="164"/>
    </location>
</feature>
<dbReference type="Proteomes" id="UP001219525">
    <property type="component" value="Unassembled WGS sequence"/>
</dbReference>
<dbReference type="InterPro" id="IPR016181">
    <property type="entry name" value="Acyl_CoA_acyltransferase"/>
</dbReference>
<evidence type="ECO:0000313" key="4">
    <source>
        <dbReference type="Proteomes" id="UP001219525"/>
    </source>
</evidence>
<feature type="region of interest" description="Disordered" evidence="1">
    <location>
        <begin position="387"/>
        <end position="507"/>
    </location>
</feature>
<dbReference type="Gene3D" id="3.40.630.30">
    <property type="match status" value="1"/>
</dbReference>
<evidence type="ECO:0000256" key="1">
    <source>
        <dbReference type="SAM" id="MobiDB-lite"/>
    </source>
</evidence>
<keyword evidence="4" id="KW-1185">Reference proteome</keyword>
<feature type="compositionally biased region" description="Low complexity" evidence="1">
    <location>
        <begin position="491"/>
        <end position="500"/>
    </location>
</feature>
<dbReference type="PANTHER" id="PTHR43792:SF1">
    <property type="entry name" value="N-ACETYLTRANSFERASE DOMAIN-CONTAINING PROTEIN"/>
    <property type="match status" value="1"/>
</dbReference>
<comment type="caution">
    <text evidence="3">The sequence shown here is derived from an EMBL/GenBank/DDBJ whole genome shotgun (WGS) entry which is preliminary data.</text>
</comment>
<sequence>MASLVGEKVTILEGLQDQDDNFEALTTLWADLQLCAVEPASEPECDLLSFAQTAFFFGVISAKDESRKPAAPTHADAGMPIALTSAQIAQRGKVNERPFFAHDNRSRDPTSSRGAQETRPKSQRELAPDEQGNMAFQNPPLKKLKTTYSDSQGHAVEPSNLPPLKNVLDDWPSAKSQRPSHTLVKMEEVDLYSDLLRKLDGLQSEHDSIDAVLAHPSEETLVPTYYENRILATKKTIGIIYLTASPFSLTPPDQVGELNLGIIINPAYRGKGCAREAIQLVVKHAFETIRCHRIQATLMTLSSKDRMCSLLTQLWFRHEGIKWLGFYHPLLGEWQSVTQLGILSTDWALRGYGRPAPRSLWDELFHRHERERNELLLSEARENNRLRRTDSSETIRAIPTAPSDAEETESDSGASSVSSTTLADRKGKKRPAPADWADGGSSDEESQFGDVITGSARASSPAWSDASSAESVPRSVTSAGSASDASDWDLLDSSSSNGWLTDDSDRE</sequence>
<proteinExistence type="predicted"/>
<dbReference type="Pfam" id="PF13302">
    <property type="entry name" value="Acetyltransf_3"/>
    <property type="match status" value="1"/>
</dbReference>
<evidence type="ECO:0000313" key="3">
    <source>
        <dbReference type="EMBL" id="KAJ7207189.1"/>
    </source>
</evidence>
<reference evidence="3" key="1">
    <citation type="submission" date="2023-03" db="EMBL/GenBank/DDBJ databases">
        <title>Massive genome expansion in bonnet fungi (Mycena s.s.) driven by repeated elements and novel gene families across ecological guilds.</title>
        <authorList>
            <consortium name="Lawrence Berkeley National Laboratory"/>
            <person name="Harder C.B."/>
            <person name="Miyauchi S."/>
            <person name="Viragh M."/>
            <person name="Kuo A."/>
            <person name="Thoen E."/>
            <person name="Andreopoulos B."/>
            <person name="Lu D."/>
            <person name="Skrede I."/>
            <person name="Drula E."/>
            <person name="Henrissat B."/>
            <person name="Morin E."/>
            <person name="Kohler A."/>
            <person name="Barry K."/>
            <person name="LaButti K."/>
            <person name="Morin E."/>
            <person name="Salamov A."/>
            <person name="Lipzen A."/>
            <person name="Mereny Z."/>
            <person name="Hegedus B."/>
            <person name="Baldrian P."/>
            <person name="Stursova M."/>
            <person name="Weitz H."/>
            <person name="Taylor A."/>
            <person name="Grigoriev I.V."/>
            <person name="Nagy L.G."/>
            <person name="Martin F."/>
            <person name="Kauserud H."/>
        </authorList>
    </citation>
    <scope>NUCLEOTIDE SEQUENCE</scope>
    <source>
        <strain evidence="3">9144</strain>
    </source>
</reference>
<dbReference type="EMBL" id="JARJCW010000037">
    <property type="protein sequence ID" value="KAJ7207189.1"/>
    <property type="molecule type" value="Genomic_DNA"/>
</dbReference>
<accession>A0AAD6VAD2</accession>
<organism evidence="3 4">
    <name type="scientific">Mycena pura</name>
    <dbReference type="NCBI Taxonomy" id="153505"/>
    <lineage>
        <taxon>Eukaryota</taxon>
        <taxon>Fungi</taxon>
        <taxon>Dikarya</taxon>
        <taxon>Basidiomycota</taxon>
        <taxon>Agaricomycotina</taxon>
        <taxon>Agaricomycetes</taxon>
        <taxon>Agaricomycetidae</taxon>
        <taxon>Agaricales</taxon>
        <taxon>Marasmiineae</taxon>
        <taxon>Mycenaceae</taxon>
        <taxon>Mycena</taxon>
    </lineage>
</organism>
<feature type="compositionally biased region" description="Low complexity" evidence="1">
    <location>
        <begin position="455"/>
        <end position="471"/>
    </location>
</feature>
<dbReference type="InterPro" id="IPR000182">
    <property type="entry name" value="GNAT_dom"/>
</dbReference>
<evidence type="ECO:0000259" key="2">
    <source>
        <dbReference type="Pfam" id="PF13302"/>
    </source>
</evidence>
<name>A0AAD6VAD2_9AGAR</name>
<gene>
    <name evidence="3" type="ORF">GGX14DRAFT_456513</name>
</gene>